<feature type="region of interest" description="Disordered" evidence="1">
    <location>
        <begin position="1"/>
        <end position="40"/>
    </location>
</feature>
<dbReference type="EMBL" id="JANPWB010000003">
    <property type="protein sequence ID" value="KAJ1196857.1"/>
    <property type="molecule type" value="Genomic_DNA"/>
</dbReference>
<feature type="compositionally biased region" description="Polar residues" evidence="1">
    <location>
        <begin position="1"/>
        <end position="11"/>
    </location>
</feature>
<dbReference type="AlphaFoldDB" id="A0AAV7V7Q2"/>
<reference evidence="2" key="1">
    <citation type="journal article" date="2022" name="bioRxiv">
        <title>Sequencing and chromosome-scale assembly of the giantPleurodeles waltlgenome.</title>
        <authorList>
            <person name="Brown T."/>
            <person name="Elewa A."/>
            <person name="Iarovenko S."/>
            <person name="Subramanian E."/>
            <person name="Araus A.J."/>
            <person name="Petzold A."/>
            <person name="Susuki M."/>
            <person name="Suzuki K.-i.T."/>
            <person name="Hayashi T."/>
            <person name="Toyoda A."/>
            <person name="Oliveira C."/>
            <person name="Osipova E."/>
            <person name="Leigh N.D."/>
            <person name="Simon A."/>
            <person name="Yun M.H."/>
        </authorList>
    </citation>
    <scope>NUCLEOTIDE SEQUENCE</scope>
    <source>
        <strain evidence="2">20211129_DDA</strain>
        <tissue evidence="2">Liver</tissue>
    </source>
</reference>
<evidence type="ECO:0000313" key="2">
    <source>
        <dbReference type="EMBL" id="KAJ1196857.1"/>
    </source>
</evidence>
<dbReference type="Proteomes" id="UP001066276">
    <property type="component" value="Chromosome 2_1"/>
</dbReference>
<accession>A0AAV7V7Q2</accession>
<evidence type="ECO:0000256" key="1">
    <source>
        <dbReference type="SAM" id="MobiDB-lite"/>
    </source>
</evidence>
<comment type="caution">
    <text evidence="2">The sequence shown here is derived from an EMBL/GenBank/DDBJ whole genome shotgun (WGS) entry which is preliminary data.</text>
</comment>
<organism evidence="2 3">
    <name type="scientific">Pleurodeles waltl</name>
    <name type="common">Iberian ribbed newt</name>
    <dbReference type="NCBI Taxonomy" id="8319"/>
    <lineage>
        <taxon>Eukaryota</taxon>
        <taxon>Metazoa</taxon>
        <taxon>Chordata</taxon>
        <taxon>Craniata</taxon>
        <taxon>Vertebrata</taxon>
        <taxon>Euteleostomi</taxon>
        <taxon>Amphibia</taxon>
        <taxon>Batrachia</taxon>
        <taxon>Caudata</taxon>
        <taxon>Salamandroidea</taxon>
        <taxon>Salamandridae</taxon>
        <taxon>Pleurodelinae</taxon>
        <taxon>Pleurodeles</taxon>
    </lineage>
</organism>
<sequence>MGNAAPSSDKSSGPEGPCPVAPLPGSKNDEDKEEMSEDQAELGKDVLGLLHRLRNRIRIAMLLHTLVECNDGTIGRDGGWRLEKARGEMWTEKLSLSGPAVFK</sequence>
<name>A0AAV7V7Q2_PLEWA</name>
<feature type="compositionally biased region" description="Acidic residues" evidence="1">
    <location>
        <begin position="31"/>
        <end position="40"/>
    </location>
</feature>
<evidence type="ECO:0000313" key="3">
    <source>
        <dbReference type="Proteomes" id="UP001066276"/>
    </source>
</evidence>
<protein>
    <submittedName>
        <fullName evidence="2">Uncharacterized protein</fullName>
    </submittedName>
</protein>
<gene>
    <name evidence="2" type="ORF">NDU88_000721</name>
</gene>
<keyword evidence="3" id="KW-1185">Reference proteome</keyword>
<proteinExistence type="predicted"/>